<dbReference type="InterPro" id="IPR045275">
    <property type="entry name" value="MscS_archaea/bacteria_type"/>
</dbReference>
<dbReference type="Pfam" id="PF00924">
    <property type="entry name" value="MS_channel_2nd"/>
    <property type="match status" value="1"/>
</dbReference>
<feature type="transmembrane region" description="Helical" evidence="7">
    <location>
        <begin position="79"/>
        <end position="110"/>
    </location>
</feature>
<reference evidence="9 10" key="1">
    <citation type="journal article" date="2014" name="Int. J. Syst. Evol. Microbiol.">
        <title>Phaeodactylibacter xiamenensis gen. nov., sp. nov., a member of the family Saprospiraceae isolated from the marine alga Phaeodactylum tricornutum.</title>
        <authorList>
            <person name="Chen Z.Jr."/>
            <person name="Lei X."/>
            <person name="Lai Q."/>
            <person name="Li Y."/>
            <person name="Zhang B."/>
            <person name="Zhang J."/>
            <person name="Zhang H."/>
            <person name="Yang L."/>
            <person name="Zheng W."/>
            <person name="Tian Y."/>
            <person name="Yu Z."/>
            <person name="Xu H.Jr."/>
            <person name="Zheng T."/>
        </authorList>
    </citation>
    <scope>NUCLEOTIDE SEQUENCE [LARGE SCALE GENOMIC DNA]</scope>
    <source>
        <strain evidence="9 10">KD52</strain>
    </source>
</reference>
<comment type="subcellular location">
    <subcellularLocation>
        <location evidence="1">Cell membrane</location>
        <topology evidence="1">Multi-pass membrane protein</topology>
    </subcellularLocation>
</comment>
<sequence>MEQLKPYALFLGIIAATIVLAAIFSWLFRRFLKRSTIIIRNDPTNYIFLRHAITGLIYIVGISWAVYTVPNMRAIANSLLAGAGILAVAVGFASQHALSNIISGIFIIIFKPFRVNDRLKFQSGLQGAVEDISLRHVVIRDFENRRILIPNSVISEEVIINSDFGGDSICKWLEFSLSYDTDLELAKSILTEEAMAHPNLLDNRSEEEKAEGFPVVRIRVIDLGESGLRLRAYLWAEDNASAFAMGCDVMERLVSRFKTAGIIFGLPQRVVSMRENPDRKE</sequence>
<dbReference type="SUPFAM" id="SSF82861">
    <property type="entry name" value="Mechanosensitive channel protein MscS (YggB), transmembrane region"/>
    <property type="match status" value="1"/>
</dbReference>
<dbReference type="Gene3D" id="3.30.70.100">
    <property type="match status" value="1"/>
</dbReference>
<dbReference type="InterPro" id="IPR011014">
    <property type="entry name" value="MscS_channel_TM-2"/>
</dbReference>
<evidence type="ECO:0000256" key="3">
    <source>
        <dbReference type="ARBA" id="ARBA00022475"/>
    </source>
</evidence>
<dbReference type="Gene3D" id="2.30.30.60">
    <property type="match status" value="1"/>
</dbReference>
<protein>
    <submittedName>
        <fullName evidence="9">Mechanosensitive ion channel protein MscS</fullName>
    </submittedName>
</protein>
<feature type="transmembrane region" description="Helical" evidence="7">
    <location>
        <begin position="48"/>
        <end position="67"/>
    </location>
</feature>
<feature type="domain" description="Mechanosensitive ion channel MscS" evidence="8">
    <location>
        <begin position="98"/>
        <end position="161"/>
    </location>
</feature>
<dbReference type="InterPro" id="IPR006685">
    <property type="entry name" value="MscS_channel_2nd"/>
</dbReference>
<dbReference type="SUPFAM" id="SSF82689">
    <property type="entry name" value="Mechanosensitive channel protein MscS (YggB), C-terminal domain"/>
    <property type="match status" value="1"/>
</dbReference>
<keyword evidence="10" id="KW-1185">Reference proteome</keyword>
<gene>
    <name evidence="9" type="ORF">IX84_21460</name>
</gene>
<evidence type="ECO:0000256" key="6">
    <source>
        <dbReference type="ARBA" id="ARBA00023136"/>
    </source>
</evidence>
<evidence type="ECO:0000256" key="5">
    <source>
        <dbReference type="ARBA" id="ARBA00022989"/>
    </source>
</evidence>
<evidence type="ECO:0000256" key="1">
    <source>
        <dbReference type="ARBA" id="ARBA00004651"/>
    </source>
</evidence>
<name>A0A098S5B7_9BACT</name>
<evidence type="ECO:0000256" key="4">
    <source>
        <dbReference type="ARBA" id="ARBA00022692"/>
    </source>
</evidence>
<dbReference type="InterPro" id="IPR011066">
    <property type="entry name" value="MscS_channel_C_sf"/>
</dbReference>
<comment type="caution">
    <text evidence="9">The sequence shown here is derived from an EMBL/GenBank/DDBJ whole genome shotgun (WGS) entry which is preliminary data.</text>
</comment>
<dbReference type="SUPFAM" id="SSF50182">
    <property type="entry name" value="Sm-like ribonucleoproteins"/>
    <property type="match status" value="1"/>
</dbReference>
<dbReference type="EMBL" id="JPOS01000079">
    <property type="protein sequence ID" value="KGE86367.1"/>
    <property type="molecule type" value="Genomic_DNA"/>
</dbReference>
<dbReference type="RefSeq" id="WP_044225109.1">
    <property type="nucleotide sequence ID" value="NZ_CAKZLC010000473.1"/>
</dbReference>
<dbReference type="STRING" id="1524460.IX84_21460"/>
<dbReference type="AlphaFoldDB" id="A0A098S5B7"/>
<proteinExistence type="inferred from homology"/>
<dbReference type="Gene3D" id="1.10.287.1260">
    <property type="match status" value="1"/>
</dbReference>
<keyword evidence="6 7" id="KW-0472">Membrane</keyword>
<accession>A0A098S5B7</accession>
<dbReference type="PANTHER" id="PTHR30221">
    <property type="entry name" value="SMALL-CONDUCTANCE MECHANOSENSITIVE CHANNEL"/>
    <property type="match status" value="1"/>
</dbReference>
<keyword evidence="4 7" id="KW-0812">Transmembrane</keyword>
<dbReference type="PANTHER" id="PTHR30221:SF1">
    <property type="entry name" value="SMALL-CONDUCTANCE MECHANOSENSITIVE CHANNEL"/>
    <property type="match status" value="1"/>
</dbReference>
<organism evidence="9 10">
    <name type="scientific">Phaeodactylibacter xiamenensis</name>
    <dbReference type="NCBI Taxonomy" id="1524460"/>
    <lineage>
        <taxon>Bacteria</taxon>
        <taxon>Pseudomonadati</taxon>
        <taxon>Bacteroidota</taxon>
        <taxon>Saprospiria</taxon>
        <taxon>Saprospirales</taxon>
        <taxon>Haliscomenobacteraceae</taxon>
        <taxon>Phaeodactylibacter</taxon>
    </lineage>
</organism>
<dbReference type="Proteomes" id="UP000029736">
    <property type="component" value="Unassembled WGS sequence"/>
</dbReference>
<evidence type="ECO:0000313" key="9">
    <source>
        <dbReference type="EMBL" id="KGE86367.1"/>
    </source>
</evidence>
<evidence type="ECO:0000259" key="8">
    <source>
        <dbReference type="Pfam" id="PF00924"/>
    </source>
</evidence>
<feature type="transmembrane region" description="Helical" evidence="7">
    <location>
        <begin position="6"/>
        <end position="28"/>
    </location>
</feature>
<dbReference type="OrthoDB" id="9809206at2"/>
<comment type="similarity">
    <text evidence="2">Belongs to the MscS (TC 1.A.23) family.</text>
</comment>
<evidence type="ECO:0000313" key="10">
    <source>
        <dbReference type="Proteomes" id="UP000029736"/>
    </source>
</evidence>
<dbReference type="InterPro" id="IPR010920">
    <property type="entry name" value="LSM_dom_sf"/>
</dbReference>
<keyword evidence="5 7" id="KW-1133">Transmembrane helix</keyword>
<dbReference type="InterPro" id="IPR023408">
    <property type="entry name" value="MscS_beta-dom_sf"/>
</dbReference>
<evidence type="ECO:0000256" key="7">
    <source>
        <dbReference type="SAM" id="Phobius"/>
    </source>
</evidence>
<dbReference type="GO" id="GO:0005886">
    <property type="term" value="C:plasma membrane"/>
    <property type="evidence" value="ECO:0007669"/>
    <property type="project" value="UniProtKB-SubCell"/>
</dbReference>
<keyword evidence="3" id="KW-1003">Cell membrane</keyword>
<evidence type="ECO:0000256" key="2">
    <source>
        <dbReference type="ARBA" id="ARBA00008017"/>
    </source>
</evidence>
<dbReference type="GO" id="GO:0008381">
    <property type="term" value="F:mechanosensitive monoatomic ion channel activity"/>
    <property type="evidence" value="ECO:0007669"/>
    <property type="project" value="InterPro"/>
</dbReference>